<dbReference type="AlphaFoldDB" id="A0A2U2I720"/>
<keyword evidence="2 5" id="KW-0812">Transmembrane</keyword>
<dbReference type="Gene3D" id="1.20.1280.290">
    <property type="match status" value="1"/>
</dbReference>
<dbReference type="RefSeq" id="WP_106755658.1">
    <property type="nucleotide sequence ID" value="NZ_PXWF02000019.1"/>
</dbReference>
<comment type="subcellular location">
    <subcellularLocation>
        <location evidence="1">Membrane</location>
        <topology evidence="1">Multi-pass membrane protein</topology>
    </subcellularLocation>
</comment>
<evidence type="ECO:0000256" key="3">
    <source>
        <dbReference type="ARBA" id="ARBA00022989"/>
    </source>
</evidence>
<dbReference type="EMBL" id="PXWF02000019">
    <property type="protein sequence ID" value="PWF55546.1"/>
    <property type="molecule type" value="Genomic_DNA"/>
</dbReference>
<evidence type="ECO:0000256" key="4">
    <source>
        <dbReference type="ARBA" id="ARBA00023136"/>
    </source>
</evidence>
<dbReference type="OrthoDB" id="122062at2"/>
<keyword evidence="4 5" id="KW-0472">Membrane</keyword>
<dbReference type="GO" id="GO:0016020">
    <property type="term" value="C:membrane"/>
    <property type="evidence" value="ECO:0007669"/>
    <property type="project" value="UniProtKB-SubCell"/>
</dbReference>
<keyword evidence="3 5" id="KW-1133">Transmembrane helix</keyword>
<feature type="transmembrane region" description="Helical" evidence="5">
    <location>
        <begin position="6"/>
        <end position="28"/>
    </location>
</feature>
<dbReference type="InterPro" id="IPR006603">
    <property type="entry name" value="PQ-loop_rpt"/>
</dbReference>
<name>A0A2U2I720_9BURK</name>
<reference evidence="6 7" key="1">
    <citation type="submission" date="2018-04" db="EMBL/GenBank/DDBJ databases">
        <title>Massilia violaceinigra sp. nov., a novel purple-pigmented bacterium isolated from Tianshan glacier, Xinjiang, China.</title>
        <authorList>
            <person name="Wang H."/>
        </authorList>
    </citation>
    <scope>NUCLEOTIDE SEQUENCE [LARGE SCALE GENOMIC DNA]</scope>
    <source>
        <strain evidence="6 7">B448-2</strain>
    </source>
</reference>
<organism evidence="6 7">
    <name type="scientific">Massilia glaciei</name>
    <dbReference type="NCBI Taxonomy" id="1524097"/>
    <lineage>
        <taxon>Bacteria</taxon>
        <taxon>Pseudomonadati</taxon>
        <taxon>Pseudomonadota</taxon>
        <taxon>Betaproteobacteria</taxon>
        <taxon>Burkholderiales</taxon>
        <taxon>Oxalobacteraceae</taxon>
        <taxon>Telluria group</taxon>
        <taxon>Massilia</taxon>
    </lineage>
</organism>
<feature type="transmembrane region" description="Helical" evidence="5">
    <location>
        <begin position="40"/>
        <end position="57"/>
    </location>
</feature>
<accession>A0A2U2I720</accession>
<dbReference type="Proteomes" id="UP000241421">
    <property type="component" value="Unassembled WGS sequence"/>
</dbReference>
<feature type="transmembrane region" description="Helical" evidence="5">
    <location>
        <begin position="63"/>
        <end position="84"/>
    </location>
</feature>
<keyword evidence="7" id="KW-1185">Reference proteome</keyword>
<evidence type="ECO:0000256" key="2">
    <source>
        <dbReference type="ARBA" id="ARBA00022692"/>
    </source>
</evidence>
<protein>
    <recommendedName>
        <fullName evidence="8">Glutathione synthetase</fullName>
    </recommendedName>
</protein>
<evidence type="ECO:0000256" key="1">
    <source>
        <dbReference type="ARBA" id="ARBA00004141"/>
    </source>
</evidence>
<dbReference type="Pfam" id="PF04193">
    <property type="entry name" value="PQ-loop"/>
    <property type="match status" value="1"/>
</dbReference>
<evidence type="ECO:0008006" key="8">
    <source>
        <dbReference type="Google" id="ProtNLM"/>
    </source>
</evidence>
<evidence type="ECO:0000256" key="5">
    <source>
        <dbReference type="SAM" id="Phobius"/>
    </source>
</evidence>
<proteinExistence type="predicted"/>
<dbReference type="GO" id="GO:0051119">
    <property type="term" value="F:sugar transmembrane transporter activity"/>
    <property type="evidence" value="ECO:0007669"/>
    <property type="project" value="InterPro"/>
</dbReference>
<evidence type="ECO:0000313" key="7">
    <source>
        <dbReference type="Proteomes" id="UP000241421"/>
    </source>
</evidence>
<comment type="caution">
    <text evidence="6">The sequence shown here is derived from an EMBL/GenBank/DDBJ whole genome shotgun (WGS) entry which is preliminary data.</text>
</comment>
<gene>
    <name evidence="6" type="ORF">C7C56_001090</name>
</gene>
<dbReference type="InterPro" id="IPR047662">
    <property type="entry name" value="SemiSWEET"/>
</dbReference>
<evidence type="ECO:0000313" key="6">
    <source>
        <dbReference type="EMBL" id="PWF55546.1"/>
    </source>
</evidence>
<sequence>MNLNIDHLGFAAAVCTTSAFIPQVLLVWRERGAPGVSTGMYLIFIFGVALWFSYGVAMGAWPIIVANGLTLLLAASVLGMKWYFERVMPGRTSTETAP</sequence>
<dbReference type="NCBIfam" id="NF037968">
    <property type="entry name" value="SemiSWEET_2"/>
    <property type="match status" value="1"/>
</dbReference>